<dbReference type="RefSeq" id="XP_026688614.1">
    <property type="nucleotide sequence ID" value="XM_026832813.1"/>
</dbReference>
<dbReference type="AlphaFoldDB" id="A0A3Q0JJR0"/>
<dbReference type="GO" id="GO:0050567">
    <property type="term" value="F:glutaminyl-tRNA synthase (glutamine-hydrolyzing) activity"/>
    <property type="evidence" value="ECO:0007669"/>
    <property type="project" value="TreeGrafter"/>
</dbReference>
<dbReference type="PaxDb" id="121845-A0A3Q0JJR0"/>
<organism evidence="6 7">
    <name type="scientific">Diaphorina citri</name>
    <name type="common">Asian citrus psyllid</name>
    <dbReference type="NCBI Taxonomy" id="121845"/>
    <lineage>
        <taxon>Eukaryota</taxon>
        <taxon>Metazoa</taxon>
        <taxon>Ecdysozoa</taxon>
        <taxon>Arthropoda</taxon>
        <taxon>Hexapoda</taxon>
        <taxon>Insecta</taxon>
        <taxon>Pterygota</taxon>
        <taxon>Neoptera</taxon>
        <taxon>Paraneoptera</taxon>
        <taxon>Hemiptera</taxon>
        <taxon>Sternorrhyncha</taxon>
        <taxon>Psylloidea</taxon>
        <taxon>Psyllidae</taxon>
        <taxon>Diaphorininae</taxon>
        <taxon>Diaphorina</taxon>
    </lineage>
</organism>
<keyword evidence="6" id="KW-1185">Reference proteome</keyword>
<dbReference type="GO" id="GO:0030956">
    <property type="term" value="C:glutamyl-tRNA(Gln) amidotransferase complex"/>
    <property type="evidence" value="ECO:0007669"/>
    <property type="project" value="TreeGrafter"/>
</dbReference>
<keyword evidence="4" id="KW-0648">Protein biosynthesis</keyword>
<dbReference type="SUPFAM" id="SSF55931">
    <property type="entry name" value="Glutamine synthetase/guanido kinase"/>
    <property type="match status" value="2"/>
</dbReference>
<dbReference type="PANTHER" id="PTHR11659:SF0">
    <property type="entry name" value="GLUTAMYL-TRNA(GLN) AMIDOTRANSFERASE SUBUNIT B, MITOCHONDRIAL"/>
    <property type="match status" value="1"/>
</dbReference>
<keyword evidence="2" id="KW-0547">Nucleotide-binding</keyword>
<evidence type="ECO:0000256" key="2">
    <source>
        <dbReference type="ARBA" id="ARBA00022741"/>
    </source>
</evidence>
<accession>A0A3Q0JJR0</accession>
<evidence type="ECO:0000259" key="5">
    <source>
        <dbReference type="Pfam" id="PF02934"/>
    </source>
</evidence>
<dbReference type="STRING" id="121845.A0A3Q0JJR0"/>
<dbReference type="PANTHER" id="PTHR11659">
    <property type="entry name" value="GLUTAMYL-TRNA GLN AMIDOTRANSFERASE SUBUNIT B MITOCHONDRIAL AND PROKARYOTIC PET112-RELATED"/>
    <property type="match status" value="1"/>
</dbReference>
<evidence type="ECO:0000256" key="4">
    <source>
        <dbReference type="ARBA" id="ARBA00022917"/>
    </source>
</evidence>
<dbReference type="Proteomes" id="UP000079169">
    <property type="component" value="Unplaced"/>
</dbReference>
<feature type="domain" description="Aspartyl/Glutamyl-tRNA(Gln) amidotransferase subunit B/E catalytic" evidence="5">
    <location>
        <begin position="85"/>
        <end position="223"/>
    </location>
</feature>
<evidence type="ECO:0000256" key="1">
    <source>
        <dbReference type="ARBA" id="ARBA00022598"/>
    </source>
</evidence>
<evidence type="ECO:0000256" key="3">
    <source>
        <dbReference type="ARBA" id="ARBA00022840"/>
    </source>
</evidence>
<dbReference type="GO" id="GO:0005739">
    <property type="term" value="C:mitochondrion"/>
    <property type="evidence" value="ECO:0007669"/>
    <property type="project" value="TreeGrafter"/>
</dbReference>
<proteinExistence type="predicted"/>
<sequence length="231" mass="25980">MNRTVRWTYLVLSRRYSSQLSPNIKQPGHIVDFLKKSDWKSVVGLEVHVQIASLSKLFSGAKFEFSSPVNSCVSLFDAAIPGTRVVGLEVHIQIASLSKLFSGAKFEFSSPVNSCVSLFDAAIPGTLPSLNQKCVEAAILTSLALECNINLESRFHRKHYFYSDLPAGYQITQYDQPIAEYGQLKFNVFTPGIHKTPYEKVCKLRQVQLEQDSGKTIHDDFENRYLLILSL</sequence>
<dbReference type="GO" id="GO:0070681">
    <property type="term" value="P:glutaminyl-tRNAGln biosynthesis via transamidation"/>
    <property type="evidence" value="ECO:0007669"/>
    <property type="project" value="TreeGrafter"/>
</dbReference>
<dbReference type="InterPro" id="IPR014746">
    <property type="entry name" value="Gln_synth/guanido_kin_cat_dom"/>
</dbReference>
<dbReference type="GeneID" id="103522979"/>
<dbReference type="Pfam" id="PF02934">
    <property type="entry name" value="GatB_N"/>
    <property type="match status" value="2"/>
</dbReference>
<dbReference type="KEGG" id="dci:103522979"/>
<feature type="domain" description="Aspartyl/Glutamyl-tRNA(Gln) amidotransferase subunit B/E catalytic" evidence="5">
    <location>
        <begin position="42"/>
        <end position="83"/>
    </location>
</feature>
<reference evidence="7" key="1">
    <citation type="submission" date="2025-08" db="UniProtKB">
        <authorList>
            <consortium name="RefSeq"/>
        </authorList>
    </citation>
    <scope>IDENTIFICATION</scope>
</reference>
<dbReference type="InterPro" id="IPR006075">
    <property type="entry name" value="Asn/Gln-tRNA_Trfase_suB/E_cat"/>
</dbReference>
<gene>
    <name evidence="7" type="primary">LOC103522979</name>
</gene>
<feature type="non-terminal residue" evidence="7">
    <location>
        <position position="231"/>
    </location>
</feature>
<evidence type="ECO:0000313" key="6">
    <source>
        <dbReference type="Proteomes" id="UP000079169"/>
    </source>
</evidence>
<keyword evidence="1" id="KW-0436">Ligase</keyword>
<dbReference type="GO" id="GO:0032543">
    <property type="term" value="P:mitochondrial translation"/>
    <property type="evidence" value="ECO:0007669"/>
    <property type="project" value="TreeGrafter"/>
</dbReference>
<protein>
    <submittedName>
        <fullName evidence="7">Glutamyl-tRNA(Gln) amidotransferase subunit B, mitochondrial-like</fullName>
    </submittedName>
</protein>
<keyword evidence="3" id="KW-0067">ATP-binding</keyword>
<dbReference type="InterPro" id="IPR017959">
    <property type="entry name" value="Asn/Gln-tRNA_amidoTrfase_suB/E"/>
</dbReference>
<name>A0A3Q0JJR0_DIACI</name>
<dbReference type="GO" id="GO:0005524">
    <property type="term" value="F:ATP binding"/>
    <property type="evidence" value="ECO:0007669"/>
    <property type="project" value="UniProtKB-KW"/>
</dbReference>
<evidence type="ECO:0000313" key="7">
    <source>
        <dbReference type="RefSeq" id="XP_026688614.1"/>
    </source>
</evidence>